<dbReference type="Gene3D" id="3.60.15.10">
    <property type="entry name" value="Ribonuclease Z/Hydroxyacylglutathione hydrolase-like"/>
    <property type="match status" value="1"/>
</dbReference>
<keyword evidence="7" id="KW-1185">Reference proteome</keyword>
<dbReference type="InterPro" id="IPR051013">
    <property type="entry name" value="MBL_superfamily_lactonases"/>
</dbReference>
<dbReference type="AlphaFoldDB" id="A0A132C2E5"/>
<accession>A0A132C2E5</accession>
<feature type="domain" description="Metallo-beta-lactamase" evidence="5">
    <location>
        <begin position="58"/>
        <end position="269"/>
    </location>
</feature>
<proteinExistence type="inferred from homology"/>
<comment type="similarity">
    <text evidence="1">Belongs to the metallo-beta-lactamase superfamily.</text>
</comment>
<evidence type="ECO:0000259" key="5">
    <source>
        <dbReference type="SMART" id="SM00849"/>
    </source>
</evidence>
<reference evidence="6 7" key="1">
    <citation type="submission" date="2015-12" db="EMBL/GenBank/DDBJ databases">
        <title>Genome sequence of the marine Rhodobacteraceae strain O3.65, Candidatus Tritonibacter horizontis.</title>
        <authorList>
            <person name="Poehlein A."/>
            <person name="Giebel H.A."/>
            <person name="Voget S."/>
            <person name="Brinkhoff T."/>
        </authorList>
    </citation>
    <scope>NUCLEOTIDE SEQUENCE [LARGE SCALE GENOMIC DNA]</scope>
    <source>
        <strain evidence="6 7">O3.65</strain>
    </source>
</reference>
<evidence type="ECO:0000256" key="3">
    <source>
        <dbReference type="ARBA" id="ARBA00022801"/>
    </source>
</evidence>
<dbReference type="PANTHER" id="PTHR42978:SF6">
    <property type="entry name" value="QUORUM-QUENCHING LACTONASE YTNP-RELATED"/>
    <property type="match status" value="1"/>
</dbReference>
<dbReference type="SUPFAM" id="SSF56281">
    <property type="entry name" value="Metallo-hydrolase/oxidoreductase"/>
    <property type="match status" value="1"/>
</dbReference>
<dbReference type="EMBL" id="LPUY01000025">
    <property type="protein sequence ID" value="KUP94210.1"/>
    <property type="molecule type" value="Genomic_DNA"/>
</dbReference>
<evidence type="ECO:0000313" key="6">
    <source>
        <dbReference type="EMBL" id="KUP94210.1"/>
    </source>
</evidence>
<evidence type="ECO:0000256" key="2">
    <source>
        <dbReference type="ARBA" id="ARBA00022723"/>
    </source>
</evidence>
<gene>
    <name evidence="6" type="primary">ahlD</name>
    <name evidence="6" type="ORF">TRIHO_09460</name>
</gene>
<dbReference type="InterPro" id="IPR001279">
    <property type="entry name" value="Metallo-B-lactamas"/>
</dbReference>
<dbReference type="GO" id="GO:0102007">
    <property type="term" value="F:acyl-L-homoserine-lactone lactonohydrolase activity"/>
    <property type="evidence" value="ECO:0007669"/>
    <property type="project" value="UniProtKB-EC"/>
</dbReference>
<dbReference type="GO" id="GO:0046872">
    <property type="term" value="F:metal ion binding"/>
    <property type="evidence" value="ECO:0007669"/>
    <property type="project" value="UniProtKB-KW"/>
</dbReference>
<dbReference type="CDD" id="cd16277">
    <property type="entry name" value="metallo-hydrolase-like_MBL-fold"/>
    <property type="match status" value="1"/>
</dbReference>
<organism evidence="6 7">
    <name type="scientific">Tritonibacter horizontis</name>
    <dbReference type="NCBI Taxonomy" id="1768241"/>
    <lineage>
        <taxon>Bacteria</taxon>
        <taxon>Pseudomonadati</taxon>
        <taxon>Pseudomonadota</taxon>
        <taxon>Alphaproteobacteria</taxon>
        <taxon>Rhodobacterales</taxon>
        <taxon>Paracoccaceae</taxon>
        <taxon>Tritonibacter</taxon>
    </lineage>
</organism>
<sequence>MKQAQIGLMTVNALVDSVGLTRTPEELFKNPPRDLFEREQSWLVPDYGDAATQRLVLAYQSFLVTLGDTQILVDCAVGEDGNFPVRPDWHRAKSNWLNHLGQCGLAPEDIDAVVLTHLHMDHTGWLTRLDCDEWRPTFPNAVHMTTQRELDYWTSSEAAFDYMSTSIEDSIRPVLDAGLLKCIVPETEVAEGLFTVDLAGHSPGMIGLEYRKNGRVIASFSADLMHHPLQVAEPDVCTAFCFDPLQAASIRHKKLAEYADQQTIVFCGHFPGQSAGRIEDYELGFRFVPLD</sequence>
<evidence type="ECO:0000256" key="1">
    <source>
        <dbReference type="ARBA" id="ARBA00007749"/>
    </source>
</evidence>
<keyword evidence="2" id="KW-0479">Metal-binding</keyword>
<evidence type="ECO:0000256" key="4">
    <source>
        <dbReference type="ARBA" id="ARBA00022833"/>
    </source>
</evidence>
<comment type="caution">
    <text evidence="6">The sequence shown here is derived from an EMBL/GenBank/DDBJ whole genome shotgun (WGS) entry which is preliminary data.</text>
</comment>
<dbReference type="SMR" id="A0A132C2E5"/>
<dbReference type="SMART" id="SM00849">
    <property type="entry name" value="Lactamase_B"/>
    <property type="match status" value="1"/>
</dbReference>
<protein>
    <submittedName>
        <fullName evidence="6">N-acyl homoserine lactonase</fullName>
        <ecNumber evidence="6">3.1.1.81</ecNumber>
    </submittedName>
</protein>
<keyword evidence="3 6" id="KW-0378">Hydrolase</keyword>
<dbReference type="Pfam" id="PF00753">
    <property type="entry name" value="Lactamase_B"/>
    <property type="match status" value="1"/>
</dbReference>
<dbReference type="EC" id="3.1.1.81" evidence="6"/>
<dbReference type="InterPro" id="IPR036866">
    <property type="entry name" value="RibonucZ/Hydroxyglut_hydro"/>
</dbReference>
<dbReference type="Proteomes" id="UP000068382">
    <property type="component" value="Unassembled WGS sequence"/>
</dbReference>
<name>A0A132C2E5_9RHOB</name>
<keyword evidence="4" id="KW-0862">Zinc</keyword>
<evidence type="ECO:0000313" key="7">
    <source>
        <dbReference type="Proteomes" id="UP000068382"/>
    </source>
</evidence>
<dbReference type="PANTHER" id="PTHR42978">
    <property type="entry name" value="QUORUM-QUENCHING LACTONASE YTNP-RELATED-RELATED"/>
    <property type="match status" value="1"/>
</dbReference>